<keyword evidence="2" id="KW-1185">Reference proteome</keyword>
<sequence length="400" mass="45090">MLNSKSFCAFTILFHSVHSKSFSRQNDPESEFLLPHLTSDFNNGNTSAQLAQGYPQKWGSEELRFQFNDPQVQDVFSAVVTEDEKYLAMLNGSHVRFVDLDTKDVVSTIDMGAPSDTRLPDLVLRATRQGGYDLLSNAGDIFQRRLGPDLKPIGEVVTYPDDRIGAFDNTGRVATTEGYIYDLNNPKTTRVTLDITHTTPSFIRAMSFSDDGQYLSTVGSSADLWNATSGEKIFEFPAERPETRLTTFSPDSKYVAVAASLSHIQLYSLSELSAEPTMLGPFRGLISDIAWSPDSKYLAAGDFSRVQLWKFPEVGLVQTWTTDSSSYTSSSLSWLDGSSKLAFSYRYSWYIYDFETNVKYWITQGVDDHTWDYYGSISYLKKRGFFATVDGDSYVRFWKV</sequence>
<evidence type="ECO:0000313" key="2">
    <source>
        <dbReference type="Proteomes" id="UP000800040"/>
    </source>
</evidence>
<dbReference type="SMART" id="SM00320">
    <property type="entry name" value="WD40"/>
    <property type="match status" value="4"/>
</dbReference>
<evidence type="ECO:0000313" key="1">
    <source>
        <dbReference type="EMBL" id="KAF1833488.1"/>
    </source>
</evidence>
<accession>A0A6A5K854</accession>
<gene>
    <name evidence="1" type="ORF">BDW02DRAFT_380769</name>
</gene>
<proteinExistence type="predicted"/>
<dbReference type="Pfam" id="PF00400">
    <property type="entry name" value="WD40"/>
    <property type="match status" value="1"/>
</dbReference>
<protein>
    <submittedName>
        <fullName evidence="1">WD40 repeat-like protein</fullName>
    </submittedName>
</protein>
<dbReference type="PANTHER" id="PTHR19879">
    <property type="entry name" value="TRANSCRIPTION INITIATION FACTOR TFIID"/>
    <property type="match status" value="1"/>
</dbReference>
<dbReference type="InterPro" id="IPR015943">
    <property type="entry name" value="WD40/YVTN_repeat-like_dom_sf"/>
</dbReference>
<organism evidence="1 2">
    <name type="scientific">Decorospora gaudefroyi</name>
    <dbReference type="NCBI Taxonomy" id="184978"/>
    <lineage>
        <taxon>Eukaryota</taxon>
        <taxon>Fungi</taxon>
        <taxon>Dikarya</taxon>
        <taxon>Ascomycota</taxon>
        <taxon>Pezizomycotina</taxon>
        <taxon>Dothideomycetes</taxon>
        <taxon>Pleosporomycetidae</taxon>
        <taxon>Pleosporales</taxon>
        <taxon>Pleosporineae</taxon>
        <taxon>Pleosporaceae</taxon>
        <taxon>Decorospora</taxon>
    </lineage>
</organism>
<reference evidence="1" key="1">
    <citation type="submission" date="2020-01" db="EMBL/GenBank/DDBJ databases">
        <authorList>
            <consortium name="DOE Joint Genome Institute"/>
            <person name="Haridas S."/>
            <person name="Albert R."/>
            <person name="Binder M."/>
            <person name="Bloem J."/>
            <person name="Labutti K."/>
            <person name="Salamov A."/>
            <person name="Andreopoulos B."/>
            <person name="Baker S.E."/>
            <person name="Barry K."/>
            <person name="Bills G."/>
            <person name="Bluhm B.H."/>
            <person name="Cannon C."/>
            <person name="Castanera R."/>
            <person name="Culley D.E."/>
            <person name="Daum C."/>
            <person name="Ezra D."/>
            <person name="Gonzalez J.B."/>
            <person name="Henrissat B."/>
            <person name="Kuo A."/>
            <person name="Liang C."/>
            <person name="Lipzen A."/>
            <person name="Lutzoni F."/>
            <person name="Magnuson J."/>
            <person name="Mondo S."/>
            <person name="Nolan M."/>
            <person name="Ohm R."/>
            <person name="Pangilinan J."/>
            <person name="Park H.-J."/>
            <person name="Ramirez L."/>
            <person name="Alfaro M."/>
            <person name="Sun H."/>
            <person name="Tritt A."/>
            <person name="Yoshinaga Y."/>
            <person name="Zwiers L.-H."/>
            <person name="Turgeon B.G."/>
            <person name="Goodwin S.B."/>
            <person name="Spatafora J.W."/>
            <person name="Crous P.W."/>
            <person name="Grigoriev I.V."/>
        </authorList>
    </citation>
    <scope>NUCLEOTIDE SEQUENCE</scope>
    <source>
        <strain evidence="1">P77</strain>
    </source>
</reference>
<dbReference type="InterPro" id="IPR001680">
    <property type="entry name" value="WD40_rpt"/>
</dbReference>
<name>A0A6A5K854_9PLEO</name>
<dbReference type="Gene3D" id="2.130.10.10">
    <property type="entry name" value="YVTN repeat-like/Quinoprotein amine dehydrogenase"/>
    <property type="match status" value="1"/>
</dbReference>
<dbReference type="EMBL" id="ML975318">
    <property type="protein sequence ID" value="KAF1833488.1"/>
    <property type="molecule type" value="Genomic_DNA"/>
</dbReference>
<dbReference type="PANTHER" id="PTHR19879:SF9">
    <property type="entry name" value="TRANSCRIPTION INITIATION FACTOR TFIID SUBUNIT 5"/>
    <property type="match status" value="1"/>
</dbReference>
<dbReference type="AlphaFoldDB" id="A0A6A5K854"/>
<dbReference type="OrthoDB" id="1367865at2759"/>
<dbReference type="Proteomes" id="UP000800040">
    <property type="component" value="Unassembled WGS sequence"/>
</dbReference>
<dbReference type="SUPFAM" id="SSF82171">
    <property type="entry name" value="DPP6 N-terminal domain-like"/>
    <property type="match status" value="1"/>
</dbReference>